<protein>
    <submittedName>
        <fullName evidence="1">Uncharacterized protein</fullName>
    </submittedName>
</protein>
<dbReference type="EMBL" id="CP010784">
    <property type="protein sequence ID" value="ATF05488.1"/>
    <property type="molecule type" value="Genomic_DNA"/>
</dbReference>
<organism evidence="1 2">
    <name type="scientific">Phaeobacter gallaeciensis</name>
    <dbReference type="NCBI Taxonomy" id="60890"/>
    <lineage>
        <taxon>Bacteria</taxon>
        <taxon>Pseudomonadati</taxon>
        <taxon>Pseudomonadota</taxon>
        <taxon>Alphaproteobacteria</taxon>
        <taxon>Rhodobacterales</taxon>
        <taxon>Roseobacteraceae</taxon>
        <taxon>Phaeobacter</taxon>
    </lineage>
</organism>
<evidence type="ECO:0000313" key="2">
    <source>
        <dbReference type="Proteomes" id="UP000217545"/>
    </source>
</evidence>
<sequence>MVDIFSKRDGPRLEDVRAKRLLSENAGTIRKLADQISNGGFSRMQADQARRKQQPKPEGLIIHDMKARVNSDVPEPYVKVSLNNRVVLVDKSTGMQMCMLGEIRGNFLSKKFVLATKENGFLSPLEGELAAALAHLEGAEITETFDDRALAEAIESLIISKDD</sequence>
<reference evidence="1 2" key="1">
    <citation type="journal article" date="2017" name="Front. Microbiol.">
        <title>Phaeobacter piscinae sp. nov., a species of the Roseobacter group and potential aquaculture probiont.</title>
        <authorList>
            <person name="Sonnenschein E.C."/>
            <person name="Phippen C.B.W."/>
            <person name="Nielsen K.F."/>
            <person name="Mateiu R.V."/>
            <person name="Melchiorsen J."/>
            <person name="Gram L."/>
            <person name="Overmann J."/>
            <person name="Freese H.M."/>
        </authorList>
    </citation>
    <scope>NUCLEOTIDE SEQUENCE [LARGE SCALE GENOMIC DNA]</scope>
    <source>
        <strain evidence="1 2">P63</strain>
    </source>
</reference>
<gene>
    <name evidence="1" type="ORF">PhaeoP63_01407</name>
</gene>
<evidence type="ECO:0000313" key="1">
    <source>
        <dbReference type="EMBL" id="ATF05488.1"/>
    </source>
</evidence>
<dbReference type="AlphaFoldDB" id="A0AAC9Z8N3"/>
<dbReference type="Proteomes" id="UP000217545">
    <property type="component" value="Chromosome"/>
</dbReference>
<proteinExistence type="predicted"/>
<accession>A0AAC9Z8N3</accession>
<name>A0AAC9Z8N3_9RHOB</name>